<gene>
    <name evidence="3" type="ORF">A3K87_05930</name>
</gene>
<dbReference type="EMBL" id="LVHG01000013">
    <property type="protein sequence ID" value="OAK66742.1"/>
    <property type="molecule type" value="Genomic_DNA"/>
</dbReference>
<evidence type="ECO:0008006" key="5">
    <source>
        <dbReference type="Google" id="ProtNLM"/>
    </source>
</evidence>
<evidence type="ECO:0000259" key="1">
    <source>
        <dbReference type="Pfam" id="PF13175"/>
    </source>
</evidence>
<dbReference type="Proteomes" id="UP000077852">
    <property type="component" value="Unassembled WGS sequence"/>
</dbReference>
<accession>A0AA91DSI9</accession>
<evidence type="ECO:0000313" key="3">
    <source>
        <dbReference type="EMBL" id="OAK66742.1"/>
    </source>
</evidence>
<sequence length="534" mass="57941">MRLASFQITNFRSINDSGSIDSTQITAILGRNDSGKSNLLRALHSLNPADGLVELSPIKDFPRHRRLEECSGDTPVVSTRWALDESEQAALAEILPRAAGVRHVTAGRGYAAVRWAGLEGLNALSLDVGDIKAKVRKIVPAVKAAAEKVSEEQRALLDQESDTFDAAMIMNPDYVKWSEGAVKAMQALRKALAAADAELSDKQDQMLAELEDMARAIANDEPALARARAWVLEKLPRFVYVDEYPALPGRQNIAEYLGREGWGQLTPEQQSFGKLCKVAGLDPRKLQELLDRNDQATRNQLANRAGSVVTAEIRRLWKDRPLKVRFNLDGQYLDTLVSDPNGAYEVEVNLEERSRGFQWFFSFYIAFFADTQGGRAQDAILLLDEPGLHLHAHSQADLLAHFEKDFGNQIIYTTHSPFMVPVHRLDAVRTASLDETSGTTVSNAAEGDERTLFPLKAALALSRMASEPVKVEAVKPVAAKAAAGEVTKPAKVAKPVDAVVAVAAAPAVAAEAAVEPAPVGAVAEPADSELTQAA</sequence>
<feature type="domain" description="ATPase AAA-type core" evidence="2">
    <location>
        <begin position="315"/>
        <end position="418"/>
    </location>
</feature>
<dbReference type="GO" id="GO:0000731">
    <property type="term" value="P:DNA synthesis involved in DNA repair"/>
    <property type="evidence" value="ECO:0007669"/>
    <property type="project" value="TreeGrafter"/>
</dbReference>
<evidence type="ECO:0000313" key="4">
    <source>
        <dbReference type="Proteomes" id="UP000077852"/>
    </source>
</evidence>
<organism evidence="3 4">
    <name type="scientific">Variovorax paradoxus</name>
    <dbReference type="NCBI Taxonomy" id="34073"/>
    <lineage>
        <taxon>Bacteria</taxon>
        <taxon>Pseudomonadati</taxon>
        <taxon>Pseudomonadota</taxon>
        <taxon>Betaproteobacteria</taxon>
        <taxon>Burkholderiales</taxon>
        <taxon>Comamonadaceae</taxon>
        <taxon>Variovorax</taxon>
    </lineage>
</organism>
<dbReference type="GO" id="GO:0005524">
    <property type="term" value="F:ATP binding"/>
    <property type="evidence" value="ECO:0007669"/>
    <property type="project" value="InterPro"/>
</dbReference>
<reference evidence="3 4" key="1">
    <citation type="submission" date="2016-03" db="EMBL/GenBank/DDBJ databases">
        <title>Genome sequence of Variovorax paradoxus KB5.</title>
        <authorList>
            <person name="Jeong H."/>
            <person name="Hong C.E."/>
            <person name="Jo S.H."/>
            <person name="Park J.M."/>
        </authorList>
    </citation>
    <scope>NUCLEOTIDE SEQUENCE [LARGE SCALE GENOMIC DNA]</scope>
    <source>
        <strain evidence="3 4">KB5</strain>
    </source>
</reference>
<dbReference type="InterPro" id="IPR027417">
    <property type="entry name" value="P-loop_NTPase"/>
</dbReference>
<dbReference type="PANTHER" id="PTHR32182">
    <property type="entry name" value="DNA REPLICATION AND REPAIR PROTEIN RECF"/>
    <property type="match status" value="1"/>
</dbReference>
<name>A0AA91DSI9_VARPD</name>
<dbReference type="AlphaFoldDB" id="A0AA91DSI9"/>
<dbReference type="SUPFAM" id="SSF52540">
    <property type="entry name" value="P-loop containing nucleoside triphosphate hydrolases"/>
    <property type="match status" value="1"/>
</dbReference>
<dbReference type="RefSeq" id="WP_081265940.1">
    <property type="nucleotide sequence ID" value="NZ_LVHG01000013.1"/>
</dbReference>
<dbReference type="Gene3D" id="3.40.50.300">
    <property type="entry name" value="P-loop containing nucleotide triphosphate hydrolases"/>
    <property type="match status" value="1"/>
</dbReference>
<evidence type="ECO:0000259" key="2">
    <source>
        <dbReference type="Pfam" id="PF13304"/>
    </source>
</evidence>
<dbReference type="InterPro" id="IPR041685">
    <property type="entry name" value="AAA_GajA/Old/RecF-like"/>
</dbReference>
<dbReference type="InterPro" id="IPR003959">
    <property type="entry name" value="ATPase_AAA_core"/>
</dbReference>
<feature type="domain" description="Endonuclease GajA/Old nuclease/RecF-like AAA" evidence="1">
    <location>
        <begin position="1"/>
        <end position="44"/>
    </location>
</feature>
<dbReference type="GO" id="GO:0016887">
    <property type="term" value="F:ATP hydrolysis activity"/>
    <property type="evidence" value="ECO:0007669"/>
    <property type="project" value="InterPro"/>
</dbReference>
<dbReference type="PANTHER" id="PTHR32182:SF22">
    <property type="entry name" value="ATP-DEPENDENT ENDONUCLEASE, OLD FAMILY-RELATED"/>
    <property type="match status" value="1"/>
</dbReference>
<proteinExistence type="predicted"/>
<comment type="caution">
    <text evidence="3">The sequence shown here is derived from an EMBL/GenBank/DDBJ whole genome shotgun (WGS) entry which is preliminary data.</text>
</comment>
<dbReference type="Pfam" id="PF13304">
    <property type="entry name" value="AAA_21"/>
    <property type="match status" value="1"/>
</dbReference>
<dbReference type="GO" id="GO:0006302">
    <property type="term" value="P:double-strand break repair"/>
    <property type="evidence" value="ECO:0007669"/>
    <property type="project" value="TreeGrafter"/>
</dbReference>
<dbReference type="Pfam" id="PF13175">
    <property type="entry name" value="AAA_15"/>
    <property type="match status" value="1"/>
</dbReference>
<protein>
    <recommendedName>
        <fullName evidence="5">AAA domain-containing protein</fullName>
    </recommendedName>
</protein>